<evidence type="ECO:0000313" key="1">
    <source>
        <dbReference type="EMBL" id="VFJ91095.1"/>
    </source>
</evidence>
<reference evidence="1" key="1">
    <citation type="submission" date="2019-02" db="EMBL/GenBank/DDBJ databases">
        <authorList>
            <person name="Gruber-Vodicka R. H."/>
            <person name="Seah K. B. B."/>
        </authorList>
    </citation>
    <scope>NUCLEOTIDE SEQUENCE</scope>
    <source>
        <strain evidence="1">BECK_M6</strain>
    </source>
</reference>
<dbReference type="AlphaFoldDB" id="A0A450UEV1"/>
<evidence type="ECO:0008006" key="2">
    <source>
        <dbReference type="Google" id="ProtNLM"/>
    </source>
</evidence>
<proteinExistence type="predicted"/>
<dbReference type="EMBL" id="CAADFH010000014">
    <property type="protein sequence ID" value="VFJ91095.1"/>
    <property type="molecule type" value="Genomic_DNA"/>
</dbReference>
<protein>
    <recommendedName>
        <fullName evidence="2">DUF2336 domain-containing protein</fullName>
    </recommendedName>
</protein>
<gene>
    <name evidence="1" type="ORF">BECKLFY1418A_GA0070994_101433</name>
</gene>
<name>A0A450UEV1_9GAMM</name>
<organism evidence="1">
    <name type="scientific">Candidatus Kentrum sp. LFY</name>
    <dbReference type="NCBI Taxonomy" id="2126342"/>
    <lineage>
        <taxon>Bacteria</taxon>
        <taxon>Pseudomonadati</taxon>
        <taxon>Pseudomonadota</taxon>
        <taxon>Gammaproteobacteria</taxon>
        <taxon>Candidatus Kentrum</taxon>
    </lineage>
</organism>
<accession>A0A450UEV1</accession>
<sequence>MASTTADDAFATISRSPRLQLPALAAMIRARRDDLSTRAARELGADQILPAIAHEIYSDGEPRGGLDQWIKAAVSDLPAVARFLGGGTAFPRSLLVRIAHEIAPDALPNDNGTDPWLIAARNATGSVSEDNSLFLGAYLLSRALGSRSLSPAELVQLTFDSIHRAAAGSLLPERAWHVLEHRLPSFWFWLNWDRCLRIRTAVVRLFVDHDLAPEIFARITKDDALFETLVRSAGATSRDRDFLVRVKQAMKNEMESDSRSRYTDDK</sequence>